<dbReference type="AlphaFoldDB" id="X0VGB3"/>
<gene>
    <name evidence="2" type="ORF">S01H1_42879</name>
</gene>
<evidence type="ECO:0000256" key="1">
    <source>
        <dbReference type="SAM" id="MobiDB-lite"/>
    </source>
</evidence>
<protein>
    <submittedName>
        <fullName evidence="2">Uncharacterized protein</fullName>
    </submittedName>
</protein>
<dbReference type="EMBL" id="BARS01027288">
    <property type="protein sequence ID" value="GAG10262.1"/>
    <property type="molecule type" value="Genomic_DNA"/>
</dbReference>
<sequence length="70" mass="7549">LYPVARSADLALSGPGQRGQRGHRYGSNVVDGWVALAAPDGWTEADTLELRQLIDTRAEERDAKKEAADG</sequence>
<feature type="non-terminal residue" evidence="2">
    <location>
        <position position="1"/>
    </location>
</feature>
<name>X0VGB3_9ZZZZ</name>
<proteinExistence type="predicted"/>
<reference evidence="2" key="1">
    <citation type="journal article" date="2014" name="Front. Microbiol.">
        <title>High frequency of phylogenetically diverse reductive dehalogenase-homologous genes in deep subseafloor sedimentary metagenomes.</title>
        <authorList>
            <person name="Kawai M."/>
            <person name="Futagami T."/>
            <person name="Toyoda A."/>
            <person name="Takaki Y."/>
            <person name="Nishi S."/>
            <person name="Hori S."/>
            <person name="Arai W."/>
            <person name="Tsubouchi T."/>
            <person name="Morono Y."/>
            <person name="Uchiyama I."/>
            <person name="Ito T."/>
            <person name="Fujiyama A."/>
            <person name="Inagaki F."/>
            <person name="Takami H."/>
        </authorList>
    </citation>
    <scope>NUCLEOTIDE SEQUENCE</scope>
    <source>
        <strain evidence="2">Expedition CK06-06</strain>
    </source>
</reference>
<comment type="caution">
    <text evidence="2">The sequence shown here is derived from an EMBL/GenBank/DDBJ whole genome shotgun (WGS) entry which is preliminary data.</text>
</comment>
<organism evidence="2">
    <name type="scientific">marine sediment metagenome</name>
    <dbReference type="NCBI Taxonomy" id="412755"/>
    <lineage>
        <taxon>unclassified sequences</taxon>
        <taxon>metagenomes</taxon>
        <taxon>ecological metagenomes</taxon>
    </lineage>
</organism>
<accession>X0VGB3</accession>
<feature type="region of interest" description="Disordered" evidence="1">
    <location>
        <begin position="1"/>
        <end position="24"/>
    </location>
</feature>
<evidence type="ECO:0000313" key="2">
    <source>
        <dbReference type="EMBL" id="GAG10262.1"/>
    </source>
</evidence>